<evidence type="ECO:0000256" key="1">
    <source>
        <dbReference type="ARBA" id="ARBA00009437"/>
    </source>
</evidence>
<dbReference type="PRINTS" id="PR00039">
    <property type="entry name" value="HTHLYSR"/>
</dbReference>
<dbReference type="InterPro" id="IPR050950">
    <property type="entry name" value="HTH-type_LysR_regulators"/>
</dbReference>
<accession>A0ABT2VMA7</accession>
<evidence type="ECO:0000256" key="3">
    <source>
        <dbReference type="ARBA" id="ARBA00023125"/>
    </source>
</evidence>
<keyword evidence="7" id="KW-1185">Reference proteome</keyword>
<dbReference type="CDD" id="cd08440">
    <property type="entry name" value="PBP2_LTTR_like_4"/>
    <property type="match status" value="1"/>
</dbReference>
<dbReference type="RefSeq" id="WP_262992881.1">
    <property type="nucleotide sequence ID" value="NZ_JAOTJC010000006.1"/>
</dbReference>
<keyword evidence="2" id="KW-0805">Transcription regulation</keyword>
<dbReference type="InterPro" id="IPR036390">
    <property type="entry name" value="WH_DNA-bd_sf"/>
</dbReference>
<dbReference type="Gene3D" id="1.10.10.10">
    <property type="entry name" value="Winged helix-like DNA-binding domain superfamily/Winged helix DNA-binding domain"/>
    <property type="match status" value="1"/>
</dbReference>
<dbReference type="InterPro" id="IPR005119">
    <property type="entry name" value="LysR_subst-bd"/>
</dbReference>
<reference evidence="7" key="1">
    <citation type="submission" date="2023-07" db="EMBL/GenBank/DDBJ databases">
        <title>Study on multiphase classification of strain Alteromonas salexigens isolated from the Yellow Sea.</title>
        <authorList>
            <person name="Sun L."/>
        </authorList>
    </citation>
    <scope>NUCLEOTIDE SEQUENCE [LARGE SCALE GENOMIC DNA]</scope>
    <source>
        <strain evidence="7">ASW11-19</strain>
    </source>
</reference>
<keyword evidence="4" id="KW-0804">Transcription</keyword>
<dbReference type="PANTHER" id="PTHR30419">
    <property type="entry name" value="HTH-TYPE TRANSCRIPTIONAL REGULATOR YBHD"/>
    <property type="match status" value="1"/>
</dbReference>
<comment type="caution">
    <text evidence="6">The sequence shown here is derived from an EMBL/GenBank/DDBJ whole genome shotgun (WGS) entry which is preliminary data.</text>
</comment>
<dbReference type="PANTHER" id="PTHR30419:SF30">
    <property type="entry name" value="LYSR FAMILY TRANSCRIPTIONAL REGULATOR"/>
    <property type="match status" value="1"/>
</dbReference>
<protein>
    <submittedName>
        <fullName evidence="6">LysR family transcriptional regulator</fullName>
    </submittedName>
</protein>
<evidence type="ECO:0000259" key="5">
    <source>
        <dbReference type="PROSITE" id="PS50931"/>
    </source>
</evidence>
<proteinExistence type="inferred from homology"/>
<evidence type="ECO:0000256" key="4">
    <source>
        <dbReference type="ARBA" id="ARBA00023163"/>
    </source>
</evidence>
<dbReference type="Gene3D" id="3.40.190.290">
    <property type="match status" value="1"/>
</dbReference>
<dbReference type="PROSITE" id="PS50931">
    <property type="entry name" value="HTH_LYSR"/>
    <property type="match status" value="1"/>
</dbReference>
<gene>
    <name evidence="6" type="ORF">OCL06_06285</name>
</gene>
<keyword evidence="3" id="KW-0238">DNA-binding</keyword>
<evidence type="ECO:0000313" key="7">
    <source>
        <dbReference type="Proteomes" id="UP001209257"/>
    </source>
</evidence>
<sequence>MSIPYRNMLAFIRVAESNTFAEAAEKLHLTQPALSAAIKKMESQLGGKLFSRSTRRVHLTPEGNTLLPTARRLIDEWDETYQDMQNLFAMQQGKLTLAAMPSFAESHLPGILSRYHTQYQNIRLQILDVVMESVIDRVLTGRAELGFTFEPEVMDRLVFAPLFEDRFVAVVHGEHALAACSQVDWSTCLNYPFVAMNRGSAVRKWTEQAAQQYGNVNIIAETGQLGSLGQLIGEGLGISVVPALCRGQMEARGLRCIDISDSPLVKRVGLIRLVRGGLSVAAQALWEQCVGSEQSAG</sequence>
<name>A0ABT2VMA7_9ALTE</name>
<dbReference type="InterPro" id="IPR036388">
    <property type="entry name" value="WH-like_DNA-bd_sf"/>
</dbReference>
<evidence type="ECO:0000313" key="6">
    <source>
        <dbReference type="EMBL" id="MCU7554199.1"/>
    </source>
</evidence>
<dbReference type="Proteomes" id="UP001209257">
    <property type="component" value="Unassembled WGS sequence"/>
</dbReference>
<dbReference type="InterPro" id="IPR000847">
    <property type="entry name" value="LysR_HTH_N"/>
</dbReference>
<feature type="domain" description="HTH lysR-type" evidence="5">
    <location>
        <begin position="3"/>
        <end position="60"/>
    </location>
</feature>
<evidence type="ECO:0000256" key="2">
    <source>
        <dbReference type="ARBA" id="ARBA00023015"/>
    </source>
</evidence>
<dbReference type="SUPFAM" id="SSF53850">
    <property type="entry name" value="Periplasmic binding protein-like II"/>
    <property type="match status" value="1"/>
</dbReference>
<dbReference type="Pfam" id="PF03466">
    <property type="entry name" value="LysR_substrate"/>
    <property type="match status" value="1"/>
</dbReference>
<organism evidence="6 7">
    <name type="scientific">Alteromonas salexigens</name>
    <dbReference type="NCBI Taxonomy" id="2982530"/>
    <lineage>
        <taxon>Bacteria</taxon>
        <taxon>Pseudomonadati</taxon>
        <taxon>Pseudomonadota</taxon>
        <taxon>Gammaproteobacteria</taxon>
        <taxon>Alteromonadales</taxon>
        <taxon>Alteromonadaceae</taxon>
        <taxon>Alteromonas/Salinimonas group</taxon>
        <taxon>Alteromonas</taxon>
    </lineage>
</organism>
<dbReference type="Pfam" id="PF00126">
    <property type="entry name" value="HTH_1"/>
    <property type="match status" value="1"/>
</dbReference>
<dbReference type="SUPFAM" id="SSF46785">
    <property type="entry name" value="Winged helix' DNA-binding domain"/>
    <property type="match status" value="1"/>
</dbReference>
<comment type="similarity">
    <text evidence="1">Belongs to the LysR transcriptional regulatory family.</text>
</comment>
<dbReference type="EMBL" id="JAOTJC010000006">
    <property type="protein sequence ID" value="MCU7554199.1"/>
    <property type="molecule type" value="Genomic_DNA"/>
</dbReference>